<dbReference type="PANTHER" id="PTHR31373">
    <property type="entry name" value="OS06G0652100 PROTEIN"/>
    <property type="match status" value="1"/>
</dbReference>
<dbReference type="EMBL" id="VIEB01001340">
    <property type="protein sequence ID" value="TQD73021.1"/>
    <property type="molecule type" value="Genomic_DNA"/>
</dbReference>
<dbReference type="InterPro" id="IPR058580">
    <property type="entry name" value="DUF2828"/>
</dbReference>
<dbReference type="Pfam" id="PF11443">
    <property type="entry name" value="DUF2828"/>
    <property type="match status" value="1"/>
</dbReference>
<proteinExistence type="predicted"/>
<feature type="domain" description="DUF2828" evidence="1">
    <location>
        <begin position="12"/>
        <end position="88"/>
    </location>
</feature>
<accession>A0A540KFL9</accession>
<dbReference type="PANTHER" id="PTHR31373:SF17">
    <property type="entry name" value="OS06G0652100 PROTEIN"/>
    <property type="match status" value="1"/>
</dbReference>
<dbReference type="AlphaFoldDB" id="A0A540KFL9"/>
<dbReference type="Proteomes" id="UP000315295">
    <property type="component" value="Unassembled WGS sequence"/>
</dbReference>
<name>A0A540KFL9_MALBA</name>
<dbReference type="PIRSF" id="PIRSF015417">
    <property type="entry name" value="T31B5_30_vWA"/>
    <property type="match status" value="1"/>
</dbReference>
<feature type="domain" description="DUF7788" evidence="2">
    <location>
        <begin position="91"/>
        <end position="276"/>
    </location>
</feature>
<organism evidence="3 4">
    <name type="scientific">Malus baccata</name>
    <name type="common">Siberian crab apple</name>
    <name type="synonym">Pyrus baccata</name>
    <dbReference type="NCBI Taxonomy" id="106549"/>
    <lineage>
        <taxon>Eukaryota</taxon>
        <taxon>Viridiplantae</taxon>
        <taxon>Streptophyta</taxon>
        <taxon>Embryophyta</taxon>
        <taxon>Tracheophyta</taxon>
        <taxon>Spermatophyta</taxon>
        <taxon>Magnoliopsida</taxon>
        <taxon>eudicotyledons</taxon>
        <taxon>Gunneridae</taxon>
        <taxon>Pentapetalae</taxon>
        <taxon>rosids</taxon>
        <taxon>fabids</taxon>
        <taxon>Rosales</taxon>
        <taxon>Rosaceae</taxon>
        <taxon>Amygdaloideae</taxon>
        <taxon>Maleae</taxon>
        <taxon>Malus</taxon>
    </lineage>
</organism>
<dbReference type="Pfam" id="PF25043">
    <property type="entry name" value="DUF7788"/>
    <property type="match status" value="1"/>
</dbReference>
<evidence type="ECO:0000313" key="4">
    <source>
        <dbReference type="Proteomes" id="UP000315295"/>
    </source>
</evidence>
<dbReference type="STRING" id="106549.A0A540KFL9"/>
<reference evidence="3 4" key="1">
    <citation type="journal article" date="2019" name="G3 (Bethesda)">
        <title>Sequencing of a Wild Apple (Malus baccata) Genome Unravels the Differences Between Cultivated and Wild Apple Species Regarding Disease Resistance and Cold Tolerance.</title>
        <authorList>
            <person name="Chen X."/>
        </authorList>
    </citation>
    <scope>NUCLEOTIDE SEQUENCE [LARGE SCALE GENOMIC DNA]</scope>
    <source>
        <strain evidence="4">cv. Shandingzi</strain>
        <tissue evidence="3">Leaves</tissue>
    </source>
</reference>
<evidence type="ECO:0000259" key="1">
    <source>
        <dbReference type="Pfam" id="PF11443"/>
    </source>
</evidence>
<sequence>MEYCPRFSVCKVRQYLEDVKAGKSKIAADALLPHEIIRYVNDPHADNMHDVKYYSDADDSYVVDRPDVGDVAKLQWKAMVEDLSNKGKWKNCLAVCEFFTDPSDVSEAGVPEAMGLLVSQLNDKEPWKGKVIPFTRNPKRLHLIQGDDLKSKLACFRGTGISGNSATTQKVLDLILQEAVNANLKPEQMIKRVLVFVRMDCEMSSIQAEHWPITYQIMRSKFEEKGYAVPHIVFWYMYSRDSDMVVSSQVSGMTTFTGYTDDFFKLFLDREGDVSPNHAMEAAICGKEYQNLVVVD</sequence>
<protein>
    <submittedName>
        <fullName evidence="3">Uncharacterized protein</fullName>
    </submittedName>
</protein>
<dbReference type="InterPro" id="IPR056690">
    <property type="entry name" value="DUF7788"/>
</dbReference>
<keyword evidence="4" id="KW-1185">Reference proteome</keyword>
<gene>
    <name evidence="3" type="ORF">C1H46_041456</name>
</gene>
<comment type="caution">
    <text evidence="3">The sequence shown here is derived from an EMBL/GenBank/DDBJ whole genome shotgun (WGS) entry which is preliminary data.</text>
</comment>
<evidence type="ECO:0000313" key="3">
    <source>
        <dbReference type="EMBL" id="TQD73021.1"/>
    </source>
</evidence>
<dbReference type="InterPro" id="IPR011205">
    <property type="entry name" value="UCP015417_vWA"/>
</dbReference>
<evidence type="ECO:0000259" key="2">
    <source>
        <dbReference type="Pfam" id="PF25043"/>
    </source>
</evidence>